<proteinExistence type="predicted"/>
<gene>
    <name evidence="2" type="ORF">chiPu_0030583</name>
</gene>
<keyword evidence="3" id="KW-1185">Reference proteome</keyword>
<feature type="compositionally biased region" description="Basic and acidic residues" evidence="1">
    <location>
        <begin position="17"/>
        <end position="30"/>
    </location>
</feature>
<feature type="non-terminal residue" evidence="2">
    <location>
        <position position="167"/>
    </location>
</feature>
<sequence>MDQAAQQAAMDDDIAEPEARDRLGEGERHQRGVARMQHGVVSCDRYRRRTRVAADRGGVARGTGIAGVVGVARGRDPDRARQDIVDIRRESRGVDVVARHVESDMDQIAQHTAGDDGIAEREACDMFGEGESDKRALAGQHPARARRDRHRRSLGIAGEIEDAARRA</sequence>
<comment type="caution">
    <text evidence="2">The sequence shown here is derived from an EMBL/GenBank/DDBJ whole genome shotgun (WGS) entry which is preliminary data.</text>
</comment>
<reference evidence="2 3" key="1">
    <citation type="journal article" date="2018" name="Nat. Ecol. Evol.">
        <title>Shark genomes provide insights into elasmobranch evolution and the origin of vertebrates.</title>
        <authorList>
            <person name="Hara Y"/>
            <person name="Yamaguchi K"/>
            <person name="Onimaru K"/>
            <person name="Kadota M"/>
            <person name="Koyanagi M"/>
            <person name="Keeley SD"/>
            <person name="Tatsumi K"/>
            <person name="Tanaka K"/>
            <person name="Motone F"/>
            <person name="Kageyama Y"/>
            <person name="Nozu R"/>
            <person name="Adachi N"/>
            <person name="Nishimura O"/>
            <person name="Nakagawa R"/>
            <person name="Tanegashima C"/>
            <person name="Kiyatake I"/>
            <person name="Matsumoto R"/>
            <person name="Murakumo K"/>
            <person name="Nishida K"/>
            <person name="Terakita A"/>
            <person name="Kuratani S"/>
            <person name="Sato K"/>
            <person name="Hyodo S Kuraku.S."/>
        </authorList>
    </citation>
    <scope>NUCLEOTIDE SEQUENCE [LARGE SCALE GENOMIC DNA]</scope>
</reference>
<evidence type="ECO:0000313" key="2">
    <source>
        <dbReference type="EMBL" id="GCC46417.1"/>
    </source>
</evidence>
<accession>A0A401TUW5</accession>
<feature type="compositionally biased region" description="Basic residues" evidence="1">
    <location>
        <begin position="143"/>
        <end position="153"/>
    </location>
</feature>
<dbReference type="AlphaFoldDB" id="A0A401TUW5"/>
<name>A0A401TUW5_CHIPU</name>
<protein>
    <submittedName>
        <fullName evidence="2">Uncharacterized protein</fullName>
    </submittedName>
</protein>
<evidence type="ECO:0000313" key="3">
    <source>
        <dbReference type="Proteomes" id="UP000287033"/>
    </source>
</evidence>
<dbReference type="Proteomes" id="UP000287033">
    <property type="component" value="Unassembled WGS sequence"/>
</dbReference>
<feature type="region of interest" description="Disordered" evidence="1">
    <location>
        <begin position="1"/>
        <end position="36"/>
    </location>
</feature>
<evidence type="ECO:0000256" key="1">
    <source>
        <dbReference type="SAM" id="MobiDB-lite"/>
    </source>
</evidence>
<feature type="region of interest" description="Disordered" evidence="1">
    <location>
        <begin position="129"/>
        <end position="167"/>
    </location>
</feature>
<organism evidence="2 3">
    <name type="scientific">Chiloscyllium punctatum</name>
    <name type="common">Brownbanded bambooshark</name>
    <name type="synonym">Hemiscyllium punctatum</name>
    <dbReference type="NCBI Taxonomy" id="137246"/>
    <lineage>
        <taxon>Eukaryota</taxon>
        <taxon>Metazoa</taxon>
        <taxon>Chordata</taxon>
        <taxon>Craniata</taxon>
        <taxon>Vertebrata</taxon>
        <taxon>Chondrichthyes</taxon>
        <taxon>Elasmobranchii</taxon>
        <taxon>Galeomorphii</taxon>
        <taxon>Galeoidea</taxon>
        <taxon>Orectolobiformes</taxon>
        <taxon>Hemiscylliidae</taxon>
        <taxon>Chiloscyllium</taxon>
    </lineage>
</organism>
<dbReference type="EMBL" id="BEZZ01187164">
    <property type="protein sequence ID" value="GCC46417.1"/>
    <property type="molecule type" value="Genomic_DNA"/>
</dbReference>